<feature type="domain" description="Protein kinase" evidence="1">
    <location>
        <begin position="290"/>
        <end position="523"/>
    </location>
</feature>
<organism evidence="2">
    <name type="scientific">hydrothermal vent metagenome</name>
    <dbReference type="NCBI Taxonomy" id="652676"/>
    <lineage>
        <taxon>unclassified sequences</taxon>
        <taxon>metagenomes</taxon>
        <taxon>ecological metagenomes</taxon>
    </lineage>
</organism>
<dbReference type="PROSITE" id="PS50890">
    <property type="entry name" value="PUA"/>
    <property type="match status" value="1"/>
</dbReference>
<dbReference type="PROSITE" id="PS50011">
    <property type="entry name" value="PROTEIN_KINASE_DOM"/>
    <property type="match status" value="1"/>
</dbReference>
<dbReference type="InterPro" id="IPR011009">
    <property type="entry name" value="Kinase-like_dom_sf"/>
</dbReference>
<evidence type="ECO:0000259" key="1">
    <source>
        <dbReference type="PROSITE" id="PS50011"/>
    </source>
</evidence>
<sequence>MIRSVKTNEIKWNYVSAGFEPMDALSALGRDGLCVRRLGKKREVWRVERQERVFYVKLFSSSGLPAKRREADAIDRLTELGVPVPVLVARGFGGGGAVLITEEVAGSQVLKEYFFTTFKGLPGAARRRAARDFAVFIRLLHDRGVMHKDPHMGNMLVIDKAGKNKGGDNERLEFCLLDLGEVEFRGKASMEERIENLELINLNYMAGLGPSLKYCFFKAYSEGLFDGKAALRDVIEKIELGTLVRAVKIWKKKAQRSMTGGKLFAEYTEGFFEVHMKKTWHESGALEAVIKDPDGFLDGDGAVIFKDSRTVKAGMVELSDGRKVLLKRYNRKGSVHTIKNIFRSSRASRVWQMSYGAELRGLLMPEPLAFIEERKKGRAFGRSYIISEFIDGAPRLRDRALELEDRTPSSGFRELLFRIGRELRRMHILGWYHGDLKWNNVLVREGTKAGKDDIFFLYIDGSSVSAELSSAEIKKELERFIAEIYKFGFGQAERDGFLSGYRSYTLGLRPSKELAAIYRELGA</sequence>
<name>A0A3B0UXK3_9ZZZZ</name>
<accession>A0A3B0UXK3</accession>
<dbReference type="EMBL" id="UOEZ01000035">
    <property type="protein sequence ID" value="VAW35975.1"/>
    <property type="molecule type" value="Genomic_DNA"/>
</dbReference>
<reference evidence="2" key="1">
    <citation type="submission" date="2018-06" db="EMBL/GenBank/DDBJ databases">
        <authorList>
            <person name="Zhirakovskaya E."/>
        </authorList>
    </citation>
    <scope>NUCLEOTIDE SEQUENCE</scope>
</reference>
<dbReference type="GO" id="GO:0004672">
    <property type="term" value="F:protein kinase activity"/>
    <property type="evidence" value="ECO:0007669"/>
    <property type="project" value="InterPro"/>
</dbReference>
<dbReference type="Pfam" id="PF06293">
    <property type="entry name" value="Kdo"/>
    <property type="match status" value="2"/>
</dbReference>
<gene>
    <name evidence="2" type="ORF">MNBD_DELTA02-300</name>
</gene>
<proteinExistence type="predicted"/>
<protein>
    <recommendedName>
        <fullName evidence="1">Protein kinase domain-containing protein</fullName>
    </recommendedName>
</protein>
<dbReference type="GO" id="GO:0005524">
    <property type="term" value="F:ATP binding"/>
    <property type="evidence" value="ECO:0007669"/>
    <property type="project" value="InterPro"/>
</dbReference>
<dbReference type="InterPro" id="IPR000719">
    <property type="entry name" value="Prot_kinase_dom"/>
</dbReference>
<dbReference type="Gene3D" id="1.10.510.10">
    <property type="entry name" value="Transferase(Phosphotransferase) domain 1"/>
    <property type="match status" value="1"/>
</dbReference>
<dbReference type="SUPFAM" id="SSF56112">
    <property type="entry name" value="Protein kinase-like (PK-like)"/>
    <property type="match status" value="2"/>
</dbReference>
<dbReference type="AlphaFoldDB" id="A0A3B0UXK3"/>
<evidence type="ECO:0000313" key="2">
    <source>
        <dbReference type="EMBL" id="VAW35975.1"/>
    </source>
</evidence>